<name>A0ABR4IRL0_9EURO</name>
<feature type="transmembrane region" description="Helical" evidence="1">
    <location>
        <begin position="46"/>
        <end position="65"/>
    </location>
</feature>
<evidence type="ECO:0000256" key="1">
    <source>
        <dbReference type="SAM" id="Phobius"/>
    </source>
</evidence>
<keyword evidence="1" id="KW-1133">Transmembrane helix</keyword>
<keyword evidence="3" id="KW-1185">Reference proteome</keyword>
<comment type="caution">
    <text evidence="2">The sequence shown here is derived from an EMBL/GenBank/DDBJ whole genome shotgun (WGS) entry which is preliminary data.</text>
</comment>
<reference evidence="2 3" key="1">
    <citation type="submission" date="2024-07" db="EMBL/GenBank/DDBJ databases">
        <title>Section-level genome sequencing and comparative genomics of Aspergillus sections Usti and Cavernicolus.</title>
        <authorList>
            <consortium name="Lawrence Berkeley National Laboratory"/>
            <person name="Nybo J.L."/>
            <person name="Vesth T.C."/>
            <person name="Theobald S."/>
            <person name="Frisvad J.C."/>
            <person name="Larsen T.O."/>
            <person name="Kjaerboelling I."/>
            <person name="Rothschild-Mancinelli K."/>
            <person name="Lyhne E.K."/>
            <person name="Kogle M.E."/>
            <person name="Barry K."/>
            <person name="Clum A."/>
            <person name="Na H."/>
            <person name="Ledsgaard L."/>
            <person name="Lin J."/>
            <person name="Lipzen A."/>
            <person name="Kuo A."/>
            <person name="Riley R."/>
            <person name="Mondo S."/>
            <person name="Labutti K."/>
            <person name="Haridas S."/>
            <person name="Pangalinan J."/>
            <person name="Salamov A.A."/>
            <person name="Simmons B.A."/>
            <person name="Magnuson J.K."/>
            <person name="Chen J."/>
            <person name="Drula E."/>
            <person name="Henrissat B."/>
            <person name="Wiebenga A."/>
            <person name="Lubbers R.J."/>
            <person name="Gomes A.C."/>
            <person name="Makela M.R."/>
            <person name="Stajich J."/>
            <person name="Grigoriev I.V."/>
            <person name="Mortensen U.H."/>
            <person name="De Vries R.P."/>
            <person name="Baker S.E."/>
            <person name="Andersen M.R."/>
        </authorList>
    </citation>
    <scope>NUCLEOTIDE SEQUENCE [LARGE SCALE GENOMIC DNA]</scope>
    <source>
        <strain evidence="2 3">CBS 123904</strain>
    </source>
</reference>
<gene>
    <name evidence="2" type="ORF">BJY01DRAFT_118950</name>
</gene>
<keyword evidence="1" id="KW-0812">Transmembrane</keyword>
<dbReference type="Proteomes" id="UP001610446">
    <property type="component" value="Unassembled WGS sequence"/>
</dbReference>
<sequence>MIEISSFITKGEIEVGISFLAVIVRLFSRWKLVGVRKWEGDDLSLYLGRCAVLLALLMVAVFLVGKVLATNTGWSLAANVNWCLCRLLPAELPNTSLDNLFALSAIPQELASEA</sequence>
<dbReference type="EMBL" id="JBFXLU010000306">
    <property type="protein sequence ID" value="KAL2830408.1"/>
    <property type="molecule type" value="Genomic_DNA"/>
</dbReference>
<feature type="transmembrane region" description="Helical" evidence="1">
    <location>
        <begin position="7"/>
        <end position="26"/>
    </location>
</feature>
<protein>
    <submittedName>
        <fullName evidence="2">Uncharacterized protein</fullName>
    </submittedName>
</protein>
<keyword evidence="1" id="KW-0472">Membrane</keyword>
<accession>A0ABR4IRL0</accession>
<proteinExistence type="predicted"/>
<organism evidence="2 3">
    <name type="scientific">Aspergillus pseudoustus</name>
    <dbReference type="NCBI Taxonomy" id="1810923"/>
    <lineage>
        <taxon>Eukaryota</taxon>
        <taxon>Fungi</taxon>
        <taxon>Dikarya</taxon>
        <taxon>Ascomycota</taxon>
        <taxon>Pezizomycotina</taxon>
        <taxon>Eurotiomycetes</taxon>
        <taxon>Eurotiomycetidae</taxon>
        <taxon>Eurotiales</taxon>
        <taxon>Aspergillaceae</taxon>
        <taxon>Aspergillus</taxon>
        <taxon>Aspergillus subgen. Nidulantes</taxon>
    </lineage>
</organism>
<evidence type="ECO:0000313" key="2">
    <source>
        <dbReference type="EMBL" id="KAL2830408.1"/>
    </source>
</evidence>
<evidence type="ECO:0000313" key="3">
    <source>
        <dbReference type="Proteomes" id="UP001610446"/>
    </source>
</evidence>